<organism evidence="1 2">
    <name type="scientific">Archangium violaceum Cb vi76</name>
    <dbReference type="NCBI Taxonomy" id="1406225"/>
    <lineage>
        <taxon>Bacteria</taxon>
        <taxon>Pseudomonadati</taxon>
        <taxon>Myxococcota</taxon>
        <taxon>Myxococcia</taxon>
        <taxon>Myxococcales</taxon>
        <taxon>Cystobacterineae</taxon>
        <taxon>Archangiaceae</taxon>
        <taxon>Archangium</taxon>
    </lineage>
</organism>
<dbReference type="Proteomes" id="UP000028547">
    <property type="component" value="Unassembled WGS sequence"/>
</dbReference>
<dbReference type="SUPFAM" id="SSF47240">
    <property type="entry name" value="Ferritin-like"/>
    <property type="match status" value="1"/>
</dbReference>
<evidence type="ECO:0008006" key="3">
    <source>
        <dbReference type="Google" id="ProtNLM"/>
    </source>
</evidence>
<gene>
    <name evidence="1" type="ORF">Q664_30015</name>
</gene>
<name>A0A084SP23_9BACT</name>
<evidence type="ECO:0000313" key="1">
    <source>
        <dbReference type="EMBL" id="KFA90208.1"/>
    </source>
</evidence>
<proteinExistence type="predicted"/>
<evidence type="ECO:0000313" key="2">
    <source>
        <dbReference type="Proteomes" id="UP000028547"/>
    </source>
</evidence>
<dbReference type="InterPro" id="IPR009078">
    <property type="entry name" value="Ferritin-like_SF"/>
</dbReference>
<protein>
    <recommendedName>
        <fullName evidence="3">Ferritin</fullName>
    </recommendedName>
</protein>
<reference evidence="1 2" key="1">
    <citation type="submission" date="2014-07" db="EMBL/GenBank/DDBJ databases">
        <title>Draft Genome Sequence of Gephyronic Acid Producer, Cystobacter violaceus Strain Cb vi76.</title>
        <authorList>
            <person name="Stevens D.C."/>
            <person name="Young J."/>
            <person name="Carmichael R."/>
            <person name="Tan J."/>
            <person name="Taylor R.E."/>
        </authorList>
    </citation>
    <scope>NUCLEOTIDE SEQUENCE [LARGE SCALE GENOMIC DNA]</scope>
    <source>
        <strain evidence="1 2">Cb vi76</strain>
    </source>
</reference>
<comment type="caution">
    <text evidence="1">The sequence shown here is derived from an EMBL/GenBank/DDBJ whole genome shotgun (WGS) entry which is preliminary data.</text>
</comment>
<dbReference type="EMBL" id="JPMI01000220">
    <property type="protein sequence ID" value="KFA90208.1"/>
    <property type="molecule type" value="Genomic_DNA"/>
</dbReference>
<sequence length="307" mass="35002">MTNQDSEYQSCIQNSERVSWKLDELLPRDTVIDFSRRILSDALTGTEGIGCLSAEEKLLLNQIRSNSYAHLFLFLEEYAVALAAHRAGLELHKNQTHMRALVRFTDEELKHQMLFARYTAAFARGFKVVPGLLDNQVAVAKAIMAKSNLGVLIFNLHMELMTQQHYVETIRDNARETLDPLFCNLLKHHWLEEAQHTRLDFLEAQKIVAVEPGAVDAAMLEYAELLQALRGTLNAQLQLDLQTLEKASGRTFSEAEREEIFKAQERSYVWSFIGMGMKAPLFLSRLRALSPAAEQRVLELAPQYYCN</sequence>
<accession>A0A084SP23</accession>
<dbReference type="RefSeq" id="WP_043403127.1">
    <property type="nucleotide sequence ID" value="NZ_JPMI01000220.1"/>
</dbReference>
<dbReference type="AlphaFoldDB" id="A0A084SP23"/>